<protein>
    <submittedName>
        <fullName evidence="2">Helix-turn-helix domain-containing protein</fullName>
    </submittedName>
</protein>
<dbReference type="Gene3D" id="1.10.260.40">
    <property type="entry name" value="lambda repressor-like DNA-binding domains"/>
    <property type="match status" value="1"/>
</dbReference>
<evidence type="ECO:0000313" key="3">
    <source>
        <dbReference type="Proteomes" id="UP000316252"/>
    </source>
</evidence>
<gene>
    <name evidence="2" type="ORF">FJ657_16885</name>
</gene>
<name>A0A506Y0C0_9MICO</name>
<dbReference type="GO" id="GO:0003677">
    <property type="term" value="F:DNA binding"/>
    <property type="evidence" value="ECO:0007669"/>
    <property type="project" value="InterPro"/>
</dbReference>
<dbReference type="EMBL" id="VHQG01000006">
    <property type="protein sequence ID" value="TPW73849.1"/>
    <property type="molecule type" value="Genomic_DNA"/>
</dbReference>
<dbReference type="SUPFAM" id="SSF47413">
    <property type="entry name" value="lambda repressor-like DNA-binding domains"/>
    <property type="match status" value="1"/>
</dbReference>
<dbReference type="InterPro" id="IPR001387">
    <property type="entry name" value="Cro/C1-type_HTH"/>
</dbReference>
<evidence type="ECO:0000259" key="1">
    <source>
        <dbReference type="PROSITE" id="PS50943"/>
    </source>
</evidence>
<reference evidence="2 3" key="1">
    <citation type="submission" date="2019-06" db="EMBL/GenBank/DDBJ databases">
        <authorList>
            <person name="Li F."/>
        </authorList>
    </citation>
    <scope>NUCLEOTIDE SEQUENCE [LARGE SCALE GENOMIC DNA]</scope>
    <source>
        <strain evidence="2 3">10F1D-1</strain>
    </source>
</reference>
<dbReference type="PROSITE" id="PS50943">
    <property type="entry name" value="HTH_CROC1"/>
    <property type="match status" value="1"/>
</dbReference>
<dbReference type="InterPro" id="IPR010982">
    <property type="entry name" value="Lambda_DNA-bd_dom_sf"/>
</dbReference>
<dbReference type="AlphaFoldDB" id="A0A506Y0C0"/>
<dbReference type="Proteomes" id="UP000316252">
    <property type="component" value="Unassembled WGS sequence"/>
</dbReference>
<proteinExistence type="predicted"/>
<keyword evidence="3" id="KW-1185">Reference proteome</keyword>
<organism evidence="2 3">
    <name type="scientific">Schumannella soli</name>
    <dbReference type="NCBI Taxonomy" id="2590779"/>
    <lineage>
        <taxon>Bacteria</taxon>
        <taxon>Bacillati</taxon>
        <taxon>Actinomycetota</taxon>
        <taxon>Actinomycetes</taxon>
        <taxon>Micrococcales</taxon>
        <taxon>Microbacteriaceae</taxon>
        <taxon>Schumannella</taxon>
    </lineage>
</organism>
<feature type="domain" description="HTH cro/C1-type" evidence="1">
    <location>
        <begin position="39"/>
        <end position="93"/>
    </location>
</feature>
<accession>A0A506Y0C0</accession>
<dbReference type="SMART" id="SM00530">
    <property type="entry name" value="HTH_XRE"/>
    <property type="match status" value="1"/>
</dbReference>
<evidence type="ECO:0000313" key="2">
    <source>
        <dbReference type="EMBL" id="TPW73849.1"/>
    </source>
</evidence>
<sequence length="166" mass="17801">MSSLCEIALVRYRGSRRPTAAAAGGTVRLRQDSEIGQIVRTRRIELGITQSELAERAQVGRHLIVRLEAGGTEIALSKVFAVMGALDLALDLVPARRSAAPAVEVPSFDAPSAEDPLRAIRIALERVASTAPQADPGATARMSEALQLVQRAATRIESERKRASDH</sequence>
<dbReference type="OrthoDB" id="4557883at2"/>
<dbReference type="CDD" id="cd00093">
    <property type="entry name" value="HTH_XRE"/>
    <property type="match status" value="1"/>
</dbReference>
<dbReference type="Pfam" id="PF01381">
    <property type="entry name" value="HTH_3"/>
    <property type="match status" value="1"/>
</dbReference>
<comment type="caution">
    <text evidence="2">The sequence shown here is derived from an EMBL/GenBank/DDBJ whole genome shotgun (WGS) entry which is preliminary data.</text>
</comment>